<feature type="compositionally biased region" description="Basic and acidic residues" evidence="1">
    <location>
        <begin position="318"/>
        <end position="328"/>
    </location>
</feature>
<feature type="region of interest" description="Disordered" evidence="1">
    <location>
        <begin position="314"/>
        <end position="348"/>
    </location>
</feature>
<evidence type="ECO:0000256" key="1">
    <source>
        <dbReference type="SAM" id="MobiDB-lite"/>
    </source>
</evidence>
<dbReference type="eggNOG" id="ENOG502RCRS">
    <property type="taxonomic scope" value="Eukaryota"/>
</dbReference>
<evidence type="ECO:0000313" key="3">
    <source>
        <dbReference type="EMBL" id="EDR29323.1"/>
    </source>
</evidence>
<dbReference type="KEGG" id="edi:EDI_208850"/>
<dbReference type="Gene3D" id="1.25.40.90">
    <property type="match status" value="1"/>
</dbReference>
<dbReference type="InterPro" id="IPR002014">
    <property type="entry name" value="VHS_dom"/>
</dbReference>
<sequence length="401" mass="45925">MTTKKTVPLSQIVDYATNEVNPSPNIKSFSTLAKIVKTLPDAKIAIRIQLTNKIKSYCNGFLPKKEMYYCLCLADFLVKQCPEFRPQMMNSDFMILFERASEISKVRKTSKKPSLVTEKAMKIVQSWGQMFPDDLYEYSQMYDRYISKGVLFPLLDFDDPEDVAAIETLTSNKVVEETIEEKMKRSASEINECSELIHETLKKATNVSLQTHSINALYKRAVEINSKFNLLFVEFMQKSTDTSLLQKYSEIENVFTSNIARLISFINNPQQSLIYRTYTTGHLSEEEDDDSTTLKNSVNAQRKKRIIISPVNSNTISDIDRTPKESSHSTRRGSNQLLPPPSSTGIPIRQTPQTVIQIHQNKTDIEPTEHVVVHRIGKLKKRSFTQTELNSDYNELKDSQH</sequence>
<evidence type="ECO:0000259" key="2">
    <source>
        <dbReference type="PROSITE" id="PS50179"/>
    </source>
</evidence>
<dbReference type="AlphaFoldDB" id="B0E821"/>
<dbReference type="Proteomes" id="UP000008076">
    <property type="component" value="Unassembled WGS sequence"/>
</dbReference>
<gene>
    <name evidence="3" type="ORF">EDI_208850</name>
</gene>
<dbReference type="SUPFAM" id="SSF48464">
    <property type="entry name" value="ENTH/VHS domain"/>
    <property type="match status" value="1"/>
</dbReference>
<reference evidence="4" key="1">
    <citation type="submission" date="2007-12" db="EMBL/GenBank/DDBJ databases">
        <title>Annotation of Entamoeba dispar SAW760.</title>
        <authorList>
            <person name="Lorenzi H."/>
            <person name="Inman J."/>
            <person name="Schobel S."/>
            <person name="Amedeo P."/>
            <person name="Caler E."/>
        </authorList>
    </citation>
    <scope>NUCLEOTIDE SEQUENCE [LARGE SCALE GENOMIC DNA]</scope>
    <source>
        <strain evidence="4">ATCC PRA-260 / SAW760</strain>
    </source>
</reference>
<dbReference type="GO" id="GO:0035091">
    <property type="term" value="F:phosphatidylinositol binding"/>
    <property type="evidence" value="ECO:0007669"/>
    <property type="project" value="InterPro"/>
</dbReference>
<protein>
    <recommendedName>
        <fullName evidence="2">VHS domain-containing protein</fullName>
    </recommendedName>
</protein>
<dbReference type="InterPro" id="IPR008942">
    <property type="entry name" value="ENTH_VHS"/>
</dbReference>
<evidence type="ECO:0000313" key="4">
    <source>
        <dbReference type="Proteomes" id="UP000008076"/>
    </source>
</evidence>
<name>B0E821_ENTDS</name>
<dbReference type="RefSeq" id="XP_001734512.1">
    <property type="nucleotide sequence ID" value="XM_001734460.1"/>
</dbReference>
<dbReference type="OrthoDB" id="27764at2759"/>
<feature type="domain" description="VHS" evidence="2">
    <location>
        <begin position="16"/>
        <end position="153"/>
    </location>
</feature>
<dbReference type="GO" id="GO:0043130">
    <property type="term" value="F:ubiquitin binding"/>
    <property type="evidence" value="ECO:0007669"/>
    <property type="project" value="InterPro"/>
</dbReference>
<organism evidence="4">
    <name type="scientific">Entamoeba dispar (strain ATCC PRA-260 / SAW760)</name>
    <dbReference type="NCBI Taxonomy" id="370354"/>
    <lineage>
        <taxon>Eukaryota</taxon>
        <taxon>Amoebozoa</taxon>
        <taxon>Evosea</taxon>
        <taxon>Archamoebae</taxon>
        <taxon>Mastigamoebida</taxon>
        <taxon>Entamoebidae</taxon>
        <taxon>Entamoeba</taxon>
    </lineage>
</organism>
<dbReference type="EMBL" id="DS548097">
    <property type="protein sequence ID" value="EDR29323.1"/>
    <property type="molecule type" value="Genomic_DNA"/>
</dbReference>
<dbReference type="OMA" id="MMNSDFM"/>
<accession>B0E821</accession>
<dbReference type="GeneID" id="5879432"/>
<dbReference type="PROSITE" id="PS50179">
    <property type="entry name" value="VHS"/>
    <property type="match status" value="1"/>
</dbReference>
<dbReference type="VEuPathDB" id="AmoebaDB:EDI_208850"/>
<proteinExistence type="predicted"/>
<keyword evidence="4" id="KW-1185">Reference proteome</keyword>